<dbReference type="InterPro" id="IPR007175">
    <property type="entry name" value="Rpr2/Snm1/Rpp21"/>
</dbReference>
<reference evidence="5" key="2">
    <citation type="submission" date="2024-06" db="UniProtKB">
        <authorList>
            <consortium name="EnsemblMetazoa"/>
        </authorList>
    </citation>
    <scope>IDENTIFICATION</scope>
</reference>
<evidence type="ECO:0000256" key="1">
    <source>
        <dbReference type="ARBA" id="ARBA00022694"/>
    </source>
</evidence>
<keyword evidence="3" id="KW-0862">Zinc</keyword>
<dbReference type="PANTHER" id="PTHR14742">
    <property type="entry name" value="RIBONUCLEASE P SUBUNIT P21"/>
    <property type="match status" value="1"/>
</dbReference>
<evidence type="ECO:0000256" key="2">
    <source>
        <dbReference type="ARBA" id="ARBA00022723"/>
    </source>
</evidence>
<dbReference type="AlphaFoldDB" id="A0AAN0I945"/>
<reference evidence="6" key="1">
    <citation type="journal article" date="2010" name="Nature">
        <title>The Amphimedon queenslandica genome and the evolution of animal complexity.</title>
        <authorList>
            <person name="Srivastava M."/>
            <person name="Simakov O."/>
            <person name="Chapman J."/>
            <person name="Fahey B."/>
            <person name="Gauthier M.E."/>
            <person name="Mitros T."/>
            <person name="Richards G.S."/>
            <person name="Conaco C."/>
            <person name="Dacre M."/>
            <person name="Hellsten U."/>
            <person name="Larroux C."/>
            <person name="Putnam N.H."/>
            <person name="Stanke M."/>
            <person name="Adamska M."/>
            <person name="Darling A."/>
            <person name="Degnan S.M."/>
            <person name="Oakley T.H."/>
            <person name="Plachetzki D.C."/>
            <person name="Zhai Y."/>
            <person name="Adamski M."/>
            <person name="Calcino A."/>
            <person name="Cummins S.F."/>
            <person name="Goodstein D.M."/>
            <person name="Harris C."/>
            <person name="Jackson D.J."/>
            <person name="Leys S.P."/>
            <person name="Shu S."/>
            <person name="Woodcroft B.J."/>
            <person name="Vervoort M."/>
            <person name="Kosik K.S."/>
            <person name="Manning G."/>
            <person name="Degnan B.M."/>
            <person name="Rokhsar D.S."/>
        </authorList>
    </citation>
    <scope>NUCLEOTIDE SEQUENCE [LARGE SCALE GENOMIC DNA]</scope>
</reference>
<keyword evidence="6" id="KW-1185">Reference proteome</keyword>
<dbReference type="KEGG" id="aqu:100641915"/>
<dbReference type="PANTHER" id="PTHR14742:SF0">
    <property type="entry name" value="RIBONUCLEASE P PROTEIN SUBUNIT P21"/>
    <property type="match status" value="1"/>
</dbReference>
<dbReference type="GO" id="GO:0008033">
    <property type="term" value="P:tRNA processing"/>
    <property type="evidence" value="ECO:0007669"/>
    <property type="project" value="UniProtKB-KW"/>
</dbReference>
<organism evidence="5 6">
    <name type="scientific">Amphimedon queenslandica</name>
    <name type="common">Sponge</name>
    <dbReference type="NCBI Taxonomy" id="400682"/>
    <lineage>
        <taxon>Eukaryota</taxon>
        <taxon>Metazoa</taxon>
        <taxon>Porifera</taxon>
        <taxon>Demospongiae</taxon>
        <taxon>Heteroscleromorpha</taxon>
        <taxon>Haplosclerida</taxon>
        <taxon>Niphatidae</taxon>
        <taxon>Amphimedon</taxon>
    </lineage>
</organism>
<dbReference type="Gene3D" id="6.20.50.20">
    <property type="match status" value="1"/>
</dbReference>
<evidence type="ECO:0000313" key="5">
    <source>
        <dbReference type="EnsemblMetazoa" id="XP_003382915.1"/>
    </source>
</evidence>
<keyword evidence="2" id="KW-0479">Metal-binding</keyword>
<dbReference type="RefSeq" id="XP_003382915.1">
    <property type="nucleotide sequence ID" value="XM_003382867.3"/>
</dbReference>
<sequence>MADDPKQQQKQHRSTASVPQREAMMRMNYLYQAAWVLVSQNQVQLSQFYIRTMKSISQKLVIKLDPTIKRTICKSCDALQVPGITCTHRIRVRPQRHVVIKCLMCKTYKKFFTKDYDGSSTIANS</sequence>
<name>A0AAN0I945_AMPQE</name>
<dbReference type="GO" id="GO:0005655">
    <property type="term" value="C:nucleolar ribonuclease P complex"/>
    <property type="evidence" value="ECO:0007669"/>
    <property type="project" value="TreeGrafter"/>
</dbReference>
<accession>A0AAN0I945</accession>
<proteinExistence type="inferred from homology"/>
<dbReference type="Proteomes" id="UP000007879">
    <property type="component" value="Unassembled WGS sequence"/>
</dbReference>
<protein>
    <submittedName>
        <fullName evidence="5">Uncharacterized protein</fullName>
    </submittedName>
</protein>
<dbReference type="GeneID" id="100641915"/>
<evidence type="ECO:0000256" key="4">
    <source>
        <dbReference type="ARBA" id="ARBA00038402"/>
    </source>
</evidence>
<dbReference type="EnsemblMetazoa" id="XM_003382867.3">
    <property type="protein sequence ID" value="XP_003382915.1"/>
    <property type="gene ID" value="LOC100641915"/>
</dbReference>
<evidence type="ECO:0000313" key="6">
    <source>
        <dbReference type="Proteomes" id="UP000007879"/>
    </source>
</evidence>
<dbReference type="GO" id="GO:0046872">
    <property type="term" value="F:metal ion binding"/>
    <property type="evidence" value="ECO:0007669"/>
    <property type="project" value="UniProtKB-KW"/>
</dbReference>
<keyword evidence="1" id="KW-0819">tRNA processing</keyword>
<comment type="similarity">
    <text evidence="4">Belongs to the eukaryotic/archaeal RNase P protein component 4 family.</text>
</comment>
<dbReference type="Pfam" id="PF04032">
    <property type="entry name" value="Rpr2"/>
    <property type="match status" value="1"/>
</dbReference>
<evidence type="ECO:0000256" key="3">
    <source>
        <dbReference type="ARBA" id="ARBA00022833"/>
    </source>
</evidence>